<organism evidence="7">
    <name type="scientific">Candidatus Fermentithermobacillus carboniphilus</name>
    <dbReference type="NCBI Taxonomy" id="3085328"/>
    <lineage>
        <taxon>Bacteria</taxon>
        <taxon>Bacillati</taxon>
        <taxon>Bacillota</taxon>
        <taxon>Candidatus Fermentithermobacillia</taxon>
        <taxon>Candidatus Fermentithermobacillales</taxon>
        <taxon>Candidatus Fermentithermobacillaceae</taxon>
        <taxon>Candidatus Fermentithermobacillus</taxon>
    </lineage>
</organism>
<dbReference type="Gene3D" id="1.10.600.10">
    <property type="entry name" value="Farnesyl Diphosphate Synthase"/>
    <property type="match status" value="1"/>
</dbReference>
<gene>
    <name evidence="7" type="ORF">IMF26_08805</name>
</gene>
<dbReference type="InterPro" id="IPR033749">
    <property type="entry name" value="Polyprenyl_synt_CS"/>
</dbReference>
<dbReference type="InterPro" id="IPR008949">
    <property type="entry name" value="Isoprenoid_synthase_dom_sf"/>
</dbReference>
<dbReference type="EMBL" id="CP062796">
    <property type="protein sequence ID" value="QUL98139.1"/>
    <property type="molecule type" value="Genomic_DNA"/>
</dbReference>
<sequence length="228" mass="24407">MKKLDELVGEGGDHVPEELKGEELVTRAAGDNICGPELTLGVLSRSVCSHGRPSGLPGRDLEVLVEKTMRDALAGSGLLKPIMDYLMSGQGKFLRPKLVIWSAGACESTFRGGFPSRDNDKTVVAEIGAACEMIHVASLIHDDVIDGASMRRGLPAVHVLWGVHSIPGQSPLRSYCDRTGLFLSGKSQDGSPDGGSMQSRSFRRRRTSRCRGSIVAFRDGARCGISNS</sequence>
<accession>A0AAT9LAP3</accession>
<evidence type="ECO:0000256" key="1">
    <source>
        <dbReference type="ARBA" id="ARBA00001946"/>
    </source>
</evidence>
<dbReference type="AlphaFoldDB" id="A0AAT9LAP3"/>
<reference evidence="7" key="2">
    <citation type="journal article" date="2023" name="Biology">
        <title>Prokaryotic Life Associated with Coal-Fire Gas Vents Revealed by Metagenomics.</title>
        <authorList>
            <person name="Kadnikov V.V."/>
            <person name="Mardanov A.V."/>
            <person name="Beletsky A.V."/>
            <person name="Karnachuk O.V."/>
            <person name="Ravin N.V."/>
        </authorList>
    </citation>
    <scope>NUCLEOTIDE SEQUENCE</scope>
    <source>
        <strain evidence="7">Bu02</strain>
    </source>
</reference>
<dbReference type="PANTHER" id="PTHR12001">
    <property type="entry name" value="GERANYLGERANYL PYROPHOSPHATE SYNTHASE"/>
    <property type="match status" value="1"/>
</dbReference>
<dbReference type="SUPFAM" id="SSF48576">
    <property type="entry name" value="Terpenoid synthases"/>
    <property type="match status" value="1"/>
</dbReference>
<protein>
    <submittedName>
        <fullName evidence="7">Polyprenyl synthetase family protein</fullName>
    </submittedName>
</protein>
<evidence type="ECO:0000256" key="5">
    <source>
        <dbReference type="ARBA" id="ARBA00022842"/>
    </source>
</evidence>
<keyword evidence="3" id="KW-0808">Transferase</keyword>
<feature type="region of interest" description="Disordered" evidence="6">
    <location>
        <begin position="186"/>
        <end position="207"/>
    </location>
</feature>
<evidence type="ECO:0000256" key="3">
    <source>
        <dbReference type="ARBA" id="ARBA00022679"/>
    </source>
</evidence>
<comment type="cofactor">
    <cofactor evidence="1">
        <name>Mg(2+)</name>
        <dbReference type="ChEBI" id="CHEBI:18420"/>
    </cofactor>
</comment>
<dbReference type="InterPro" id="IPR000092">
    <property type="entry name" value="Polyprenyl_synt"/>
</dbReference>
<name>A0AAT9LAP3_9FIRM</name>
<evidence type="ECO:0000313" key="7">
    <source>
        <dbReference type="EMBL" id="QUL98139.1"/>
    </source>
</evidence>
<evidence type="ECO:0000256" key="6">
    <source>
        <dbReference type="SAM" id="MobiDB-lite"/>
    </source>
</evidence>
<evidence type="ECO:0000256" key="2">
    <source>
        <dbReference type="ARBA" id="ARBA00006706"/>
    </source>
</evidence>
<comment type="similarity">
    <text evidence="2">Belongs to the FPP/GGPP synthase family.</text>
</comment>
<dbReference type="PROSITE" id="PS00723">
    <property type="entry name" value="POLYPRENYL_SYNTHASE_1"/>
    <property type="match status" value="1"/>
</dbReference>
<dbReference type="Pfam" id="PF00348">
    <property type="entry name" value="polyprenyl_synt"/>
    <property type="match status" value="1"/>
</dbReference>
<dbReference type="GO" id="GO:0004659">
    <property type="term" value="F:prenyltransferase activity"/>
    <property type="evidence" value="ECO:0007669"/>
    <property type="project" value="InterPro"/>
</dbReference>
<keyword evidence="5" id="KW-0460">Magnesium</keyword>
<dbReference type="GO" id="GO:0008299">
    <property type="term" value="P:isoprenoid biosynthetic process"/>
    <property type="evidence" value="ECO:0007669"/>
    <property type="project" value="InterPro"/>
</dbReference>
<reference evidence="7" key="1">
    <citation type="submission" date="2020-10" db="EMBL/GenBank/DDBJ databases">
        <authorList>
            <person name="Kadnikov V."/>
            <person name="Beletsky A.V."/>
            <person name="Mardanov A.V."/>
            <person name="Karnachuk O.V."/>
            <person name="Ravin N.V."/>
        </authorList>
    </citation>
    <scope>NUCLEOTIDE SEQUENCE</scope>
    <source>
        <strain evidence="7">Bu02</strain>
    </source>
</reference>
<dbReference type="PANTHER" id="PTHR12001:SF85">
    <property type="entry name" value="SHORT CHAIN ISOPRENYL DIPHOSPHATE SYNTHASE"/>
    <property type="match status" value="1"/>
</dbReference>
<evidence type="ECO:0000256" key="4">
    <source>
        <dbReference type="ARBA" id="ARBA00022723"/>
    </source>
</evidence>
<dbReference type="GO" id="GO:0046872">
    <property type="term" value="F:metal ion binding"/>
    <property type="evidence" value="ECO:0007669"/>
    <property type="project" value="UniProtKB-KW"/>
</dbReference>
<proteinExistence type="inferred from homology"/>
<dbReference type="KEGG" id="fcz:IMF26_08805"/>
<keyword evidence="4" id="KW-0479">Metal-binding</keyword>